<keyword evidence="2" id="KW-0479">Metal-binding</keyword>
<sequence>MVSSTERFTAHGIPIALMRHGMYFCGFLQALERHRLGVLSEMLQQLVLPASIAPPTQCISVEETGGIDTYSRYYLLHRHVVLTSQFLAQVFTQRVNTDDFYHVCFHSVLSGPTDHALTLHESTLYHPMVIQRLVAYFFHHFVYWEPFLQMQRFFLKVAQGTVPGFLLNAVLGWSCQMYRDPSTGANPYAGSSNLYLQRAETELMSNMTAESFDSIMTSCLLAMASCNRGDAERLDTFNSLVSRLLIYHQFYMVDSPWRIQQLPRPLSQLDFVVRECRRRMFWSHLFITTMANMLGKASFTFELDIIHVDDANAMSFQDFFLVDDPDNRLPSVIGPVFSLTCMTIYGRQLLYLMVRITKFLQAARASKSISARRLRTLNRSLDQWFQLVPEEFKITAANSDDSNRLNRDQLIRANSLMQLAYYLAVFLVNSPENLQYLDPNKHSTVVDECRTTAWRALSDLVQTIIVPTLQMPVAKRPLNVFLYAVYGFISCATHLAQMPTKQQEVYSAQLDAIYSITRDYLDYSQFSHALKGMLRATAAKHKLVWQPPDE</sequence>
<comment type="caution">
    <text evidence="6">The sequence shown here is derived from an EMBL/GenBank/DDBJ whole genome shotgun (WGS) entry which is preliminary data.</text>
</comment>
<dbReference type="OrthoDB" id="2123952at2759"/>
<dbReference type="GO" id="GO:0046872">
    <property type="term" value="F:metal ion binding"/>
    <property type="evidence" value="ECO:0007669"/>
    <property type="project" value="UniProtKB-KW"/>
</dbReference>
<evidence type="ECO:0000313" key="6">
    <source>
        <dbReference type="EMBL" id="KAJ1976148.1"/>
    </source>
</evidence>
<protein>
    <recommendedName>
        <fullName evidence="8">Transcription factor domain-containing protein</fullName>
    </recommendedName>
</protein>
<dbReference type="AlphaFoldDB" id="A0A9W8EC07"/>
<evidence type="ECO:0000256" key="1">
    <source>
        <dbReference type="ARBA" id="ARBA00004123"/>
    </source>
</evidence>
<evidence type="ECO:0000256" key="2">
    <source>
        <dbReference type="ARBA" id="ARBA00022723"/>
    </source>
</evidence>
<keyword evidence="4" id="KW-0804">Transcription</keyword>
<evidence type="ECO:0000256" key="4">
    <source>
        <dbReference type="ARBA" id="ARBA00023163"/>
    </source>
</evidence>
<keyword evidence="5" id="KW-0539">Nucleus</keyword>
<keyword evidence="3" id="KW-0805">Transcription regulation</keyword>
<gene>
    <name evidence="6" type="ORF">H4R34_004089</name>
</gene>
<accession>A0A9W8EC07</accession>
<comment type="subcellular location">
    <subcellularLocation>
        <location evidence="1">Nucleus</location>
    </subcellularLocation>
</comment>
<organism evidence="6 7">
    <name type="scientific">Dimargaris verticillata</name>
    <dbReference type="NCBI Taxonomy" id="2761393"/>
    <lineage>
        <taxon>Eukaryota</taxon>
        <taxon>Fungi</taxon>
        <taxon>Fungi incertae sedis</taxon>
        <taxon>Zoopagomycota</taxon>
        <taxon>Kickxellomycotina</taxon>
        <taxon>Dimargaritomycetes</taxon>
        <taxon>Dimargaritales</taxon>
        <taxon>Dimargaritaceae</taxon>
        <taxon>Dimargaris</taxon>
    </lineage>
</organism>
<evidence type="ECO:0008006" key="8">
    <source>
        <dbReference type="Google" id="ProtNLM"/>
    </source>
</evidence>
<evidence type="ECO:0000256" key="3">
    <source>
        <dbReference type="ARBA" id="ARBA00023015"/>
    </source>
</evidence>
<dbReference type="GO" id="GO:0000981">
    <property type="term" value="F:DNA-binding transcription factor activity, RNA polymerase II-specific"/>
    <property type="evidence" value="ECO:0007669"/>
    <property type="project" value="InterPro"/>
</dbReference>
<name>A0A9W8EC07_9FUNG</name>
<evidence type="ECO:0000256" key="5">
    <source>
        <dbReference type="ARBA" id="ARBA00023242"/>
    </source>
</evidence>
<dbReference type="PANTHER" id="PTHR47338:SF5">
    <property type="entry name" value="ZN(II)2CYS6 TRANSCRIPTION FACTOR (EUROFUNG)"/>
    <property type="match status" value="1"/>
</dbReference>
<dbReference type="InterPro" id="IPR050815">
    <property type="entry name" value="TF_fung"/>
</dbReference>
<dbReference type="CDD" id="cd12148">
    <property type="entry name" value="fungal_TF_MHR"/>
    <property type="match status" value="1"/>
</dbReference>
<dbReference type="GO" id="GO:0005634">
    <property type="term" value="C:nucleus"/>
    <property type="evidence" value="ECO:0007669"/>
    <property type="project" value="UniProtKB-SubCell"/>
</dbReference>
<dbReference type="EMBL" id="JANBQB010000460">
    <property type="protein sequence ID" value="KAJ1976148.1"/>
    <property type="molecule type" value="Genomic_DNA"/>
</dbReference>
<keyword evidence="7" id="KW-1185">Reference proteome</keyword>
<proteinExistence type="predicted"/>
<dbReference type="Proteomes" id="UP001151582">
    <property type="component" value="Unassembled WGS sequence"/>
</dbReference>
<evidence type="ECO:0000313" key="7">
    <source>
        <dbReference type="Proteomes" id="UP001151582"/>
    </source>
</evidence>
<reference evidence="6" key="1">
    <citation type="submission" date="2022-07" db="EMBL/GenBank/DDBJ databases">
        <title>Phylogenomic reconstructions and comparative analyses of Kickxellomycotina fungi.</title>
        <authorList>
            <person name="Reynolds N.K."/>
            <person name="Stajich J.E."/>
            <person name="Barry K."/>
            <person name="Grigoriev I.V."/>
            <person name="Crous P."/>
            <person name="Smith M.E."/>
        </authorList>
    </citation>
    <scope>NUCLEOTIDE SEQUENCE</scope>
    <source>
        <strain evidence="6">RSA 567</strain>
    </source>
</reference>
<dbReference type="PANTHER" id="PTHR47338">
    <property type="entry name" value="ZN(II)2CYS6 TRANSCRIPTION FACTOR (EUROFUNG)-RELATED"/>
    <property type="match status" value="1"/>
</dbReference>